<organism evidence="6 7">
    <name type="scientific">Astrephomene gubernaculifera</name>
    <dbReference type="NCBI Taxonomy" id="47775"/>
    <lineage>
        <taxon>Eukaryota</taxon>
        <taxon>Viridiplantae</taxon>
        <taxon>Chlorophyta</taxon>
        <taxon>core chlorophytes</taxon>
        <taxon>Chlorophyceae</taxon>
        <taxon>CS clade</taxon>
        <taxon>Chlamydomonadales</taxon>
        <taxon>Astrephomenaceae</taxon>
        <taxon>Astrephomene</taxon>
    </lineage>
</organism>
<name>A0AAD3HPS3_9CHLO</name>
<dbReference type="GO" id="GO:0005643">
    <property type="term" value="C:nuclear pore"/>
    <property type="evidence" value="ECO:0007669"/>
    <property type="project" value="UniProtKB-SubCell"/>
</dbReference>
<comment type="caution">
    <text evidence="6">The sequence shown here is derived from an EMBL/GenBank/DDBJ whole genome shotgun (WGS) entry which is preliminary data.</text>
</comment>
<proteinExistence type="inferred from homology"/>
<dbReference type="PANTHER" id="PTHR11225:SF4">
    <property type="entry name" value="NUCLEAR PORE COMPLEX PROTEIN NUP93"/>
    <property type="match status" value="1"/>
</dbReference>
<protein>
    <recommendedName>
        <fullName evidence="4">Nuclear pore protein</fullName>
    </recommendedName>
</protein>
<keyword evidence="4" id="KW-0813">Transport</keyword>
<gene>
    <name evidence="6" type="ORF">Agub_g10162</name>
</gene>
<feature type="transmembrane region" description="Helical" evidence="5">
    <location>
        <begin position="102"/>
        <end position="122"/>
    </location>
</feature>
<reference evidence="6 7" key="1">
    <citation type="journal article" date="2021" name="Sci. Rep.">
        <title>Genome sequencing of the multicellular alga Astrephomene provides insights into convergent evolution of germ-soma differentiation.</title>
        <authorList>
            <person name="Yamashita S."/>
            <person name="Yamamoto K."/>
            <person name="Matsuzaki R."/>
            <person name="Suzuki S."/>
            <person name="Yamaguchi H."/>
            <person name="Hirooka S."/>
            <person name="Minakuchi Y."/>
            <person name="Miyagishima S."/>
            <person name="Kawachi M."/>
            <person name="Toyoda A."/>
            <person name="Nozaki H."/>
        </authorList>
    </citation>
    <scope>NUCLEOTIDE SEQUENCE [LARGE SCALE GENOMIC DNA]</scope>
    <source>
        <strain evidence="6 7">NIES-4017</strain>
    </source>
</reference>
<dbReference type="AlphaFoldDB" id="A0AAD3HPS3"/>
<dbReference type="GO" id="GO:0017056">
    <property type="term" value="F:structural constituent of nuclear pore"/>
    <property type="evidence" value="ECO:0007669"/>
    <property type="project" value="InterPro"/>
</dbReference>
<keyword evidence="4" id="KW-0906">Nuclear pore complex</keyword>
<dbReference type="GO" id="GO:0006606">
    <property type="term" value="P:protein import into nucleus"/>
    <property type="evidence" value="ECO:0007669"/>
    <property type="project" value="TreeGrafter"/>
</dbReference>
<evidence type="ECO:0000256" key="3">
    <source>
        <dbReference type="ARBA" id="ARBA00023242"/>
    </source>
</evidence>
<comment type="subcellular location">
    <subcellularLocation>
        <location evidence="1">Nucleus envelope</location>
    </subcellularLocation>
    <subcellularLocation>
        <location evidence="4">Nucleus</location>
        <location evidence="4">Nuclear pore complex</location>
    </subcellularLocation>
</comment>
<keyword evidence="5" id="KW-1133">Transmembrane helix</keyword>
<keyword evidence="4 5" id="KW-0472">Membrane</keyword>
<dbReference type="InterPro" id="IPR007231">
    <property type="entry name" value="Nucleoporin_int_Nup93/Nic96"/>
</dbReference>
<accession>A0AAD3HPS3</accession>
<keyword evidence="4" id="KW-0509">mRNA transport</keyword>
<sequence length="206" mass="21086">RQSPRAPYQALVCALLAGDARCVDSLGGVLQGLQLPPILSTIEDFMWAKLVLVGAGSGGAGGAAAAGGPPAAGVPPYTLADLQADINRWPPQYYSKQNREPLLYVTVLVLSLQLGAAVRFLWKDETTKPYRLDAVHLGLALQAEGALAVLGGGSGAAQDASSAATPSAAPGSSTSSSSADVASMALQYGRKFLAAGDSATALHYYW</sequence>
<dbReference type="Proteomes" id="UP001054857">
    <property type="component" value="Unassembled WGS sequence"/>
</dbReference>
<feature type="non-terminal residue" evidence="6">
    <location>
        <position position="1"/>
    </location>
</feature>
<feature type="non-terminal residue" evidence="6">
    <location>
        <position position="206"/>
    </location>
</feature>
<dbReference type="PANTHER" id="PTHR11225">
    <property type="entry name" value="NUCLEAR PORE COMPLEX PROTEIN NUP93 NUCLEOPORIN NUP93 DEAD EYE PROTEIN"/>
    <property type="match status" value="1"/>
</dbReference>
<keyword evidence="7" id="KW-1185">Reference proteome</keyword>
<evidence type="ECO:0000256" key="2">
    <source>
        <dbReference type="ARBA" id="ARBA00010186"/>
    </source>
</evidence>
<keyword evidence="5" id="KW-0812">Transmembrane</keyword>
<keyword evidence="4" id="KW-0653">Protein transport</keyword>
<dbReference type="EMBL" id="BMAR01000024">
    <property type="protein sequence ID" value="GFR48471.1"/>
    <property type="molecule type" value="Genomic_DNA"/>
</dbReference>
<dbReference type="GO" id="GO:0016973">
    <property type="term" value="P:poly(A)+ mRNA export from nucleus"/>
    <property type="evidence" value="ECO:0007669"/>
    <property type="project" value="TreeGrafter"/>
</dbReference>
<evidence type="ECO:0000313" key="7">
    <source>
        <dbReference type="Proteomes" id="UP001054857"/>
    </source>
</evidence>
<keyword evidence="3 4" id="KW-0539">Nucleus</keyword>
<evidence type="ECO:0000256" key="1">
    <source>
        <dbReference type="ARBA" id="ARBA00004259"/>
    </source>
</evidence>
<keyword evidence="4" id="KW-0811">Translocation</keyword>
<evidence type="ECO:0000256" key="5">
    <source>
        <dbReference type="SAM" id="Phobius"/>
    </source>
</evidence>
<evidence type="ECO:0000256" key="4">
    <source>
        <dbReference type="RuleBase" id="RU364035"/>
    </source>
</evidence>
<comment type="similarity">
    <text evidence="2 4">Belongs to the nucleoporin interacting component (NIC) family.</text>
</comment>
<evidence type="ECO:0000313" key="6">
    <source>
        <dbReference type="EMBL" id="GFR48471.1"/>
    </source>
</evidence>
<dbReference type="Pfam" id="PF04097">
    <property type="entry name" value="Nic96"/>
    <property type="match status" value="1"/>
</dbReference>